<name>A0A445L208_GLYSO</name>
<keyword evidence="5" id="KW-0539">Nucleus</keyword>
<dbReference type="GO" id="GO:0016887">
    <property type="term" value="F:ATP hydrolysis activity"/>
    <property type="evidence" value="ECO:0007669"/>
    <property type="project" value="RHEA"/>
</dbReference>
<evidence type="ECO:0000256" key="7">
    <source>
        <dbReference type="SAM" id="MobiDB-lite"/>
    </source>
</evidence>
<dbReference type="Gene3D" id="2.40.50.140">
    <property type="entry name" value="Nucleic acid-binding proteins"/>
    <property type="match status" value="2"/>
</dbReference>
<dbReference type="CDD" id="cd18809">
    <property type="entry name" value="SF1_C_RecD"/>
    <property type="match status" value="1"/>
</dbReference>
<gene>
    <name evidence="13" type="ORF">D0Y65_010126</name>
</gene>
<evidence type="ECO:0000256" key="3">
    <source>
        <dbReference type="ARBA" id="ARBA00023125"/>
    </source>
</evidence>
<dbReference type="Pfam" id="PF05970">
    <property type="entry name" value="PIF1"/>
    <property type="match status" value="1"/>
</dbReference>
<feature type="domain" description="DUF7271" evidence="12">
    <location>
        <begin position="478"/>
        <end position="553"/>
    </location>
</feature>
<comment type="cofactor">
    <cofactor evidence="6">
        <name>Mg(2+)</name>
        <dbReference type="ChEBI" id="CHEBI:18420"/>
    </cofactor>
</comment>
<dbReference type="GO" id="GO:0005634">
    <property type="term" value="C:nucleus"/>
    <property type="evidence" value="ECO:0007669"/>
    <property type="project" value="UniProtKB-SubCell"/>
</dbReference>
<dbReference type="InterPro" id="IPR010285">
    <property type="entry name" value="DNA_helicase_pif1-like_DEAD"/>
</dbReference>
<keyword evidence="6" id="KW-0227">DNA damage</keyword>
<evidence type="ECO:0000259" key="12">
    <source>
        <dbReference type="Pfam" id="PF23935"/>
    </source>
</evidence>
<evidence type="ECO:0000259" key="8">
    <source>
        <dbReference type="Pfam" id="PF02721"/>
    </source>
</evidence>
<keyword evidence="2" id="KW-0805">Transcription regulation</keyword>
<feature type="compositionally biased region" description="Polar residues" evidence="7">
    <location>
        <begin position="321"/>
        <end position="338"/>
    </location>
</feature>
<comment type="caution">
    <text evidence="13">The sequence shown here is derived from an EMBL/GenBank/DDBJ whole genome shotgun (WGS) entry which is preliminary data.</text>
</comment>
<keyword evidence="6 13" id="KW-0347">Helicase</keyword>
<dbReference type="PANTHER" id="PTHR10492:SF78">
    <property type="entry name" value="ATP-DEPENDENT DNA HELICASE"/>
    <property type="match status" value="1"/>
</dbReference>
<evidence type="ECO:0000256" key="6">
    <source>
        <dbReference type="RuleBase" id="RU363044"/>
    </source>
</evidence>
<dbReference type="GO" id="GO:0000723">
    <property type="term" value="P:telomere maintenance"/>
    <property type="evidence" value="ECO:0007669"/>
    <property type="project" value="InterPro"/>
</dbReference>
<evidence type="ECO:0000259" key="9">
    <source>
        <dbReference type="Pfam" id="PF05970"/>
    </source>
</evidence>
<dbReference type="EMBL" id="QZWG01000004">
    <property type="protein sequence ID" value="RZC17144.1"/>
    <property type="molecule type" value="Genomic_DNA"/>
</dbReference>
<evidence type="ECO:0000313" key="13">
    <source>
        <dbReference type="EMBL" id="RZC17144.1"/>
    </source>
</evidence>
<dbReference type="CDD" id="cd04480">
    <property type="entry name" value="RPA1_DBD_A_like"/>
    <property type="match status" value="1"/>
</dbReference>
<sequence length="2049" mass="235305">NLVVCWRRITKKPKTKLAVMSRKENLLYELHTKKGTWKIVVRITDMWRVNKHNGRQSIEMVLMDHTGTKIGATLSQEFFPEFELKLRCGGAYVIQNVKVVDTHSDYKVSAIKYLVYFVKTTSVKEVDRPKIHPNVHTITSFADIISGVAKPDTLVDIVGVITEVIERKTVNPAYRVTVKLRDNSHAEIIMTVWEEYALQLDDAIEKNHLVYKLVVKMKQNGEKANFHFWDAVCIKIFGKTADECCQELIASGDEIKVFPACVDQLLGKTWVVRFKHRIQMHQSSVLDFSEQEHHIQSVISTLGLQDEQCISNKSLAVGAASSSQQDYHPTPSLSQSSEYDPGNAAFVTPAKRTSDQQGSSQFDSDDFATYELSTNKHIKAEYLVIIMMYFVMWNKFNYRCMKNELLHDVDVCNTVDYDIHHFQSADLENMTDPPMLFASGMTYQFKAVFHVDRNIIEVPSVYHKQWAPDYPNYVVLDYNGKKHHIRVRKFSNRVYIGDGLKHFRRDMGIYEGVMITFAAPDKNWKFDIHFSPPLHAQTCGRLAHSVREYVFTVDVDNRMIVRLYPLVLPLDAVSYVNAGDEYVTVLGVHGRRHFWKLSMHNGLQCFAEPWFQFLTKNDLMAGDEVVFYFRPNQLLWESPIFNNIHSHSPPSKTHLFINEEPKVKLLNNNTTSLASIANSQTKNPKFSLCCGDGKIQLPILHDAPQPLRQLLFDSRDSQVKKFQQNIRLYNLMFAFTSPGVKVDTSYNTGRGPPTLRIHGQSHHLIGSLLPMPDNSPKFAQLYIYDTENEVNNRLSQYPIKNNVDEDIIIGIKNMLDTHNPYAQKFRMARDKLDSSVVCDLKLKLISDRQTDDRLYNLPNASEVAALIVGTNNRDIIIEKQTGMLQRINELHPAYLPLQYPLLYPHDEDGYRPNILHKDHPHSHAAKRNKVTMREYFCYMMQSRDNEAQTILYSRRLFHQWVVDGYCMIESQKLNYVRQHQQELQVDKYINLNDCNNQPLTQGNEKGKRIILPSSFVGSQRYMEQLYFDGMTICAHVGFPDLFSTLTCNPAWPEIQRQVAKSNLTAHDCPDVVSRVFKMKLNQLMHDLKSGHVFGPILAFVYTIEWQKRGLSHAHILIFLHPSNKYPNLEDIDNIISAEIPNKDTDPELYQIVSNHMMHGPCGLANKREPCMANGKCFRFFPKKFQPATIVDQDGFPVYRRRDTRQTVQKQSVYLDNQFVVPYSPHLLLKYRTHLNVEWCNQSTSIKYLFKYINKGSDRITAAIVNDQNQDGTHNQVHDEIKHYLEYRYVSAPEACWKIFAFPMHGRAPAVERLYFHLENQQPVYWKDSQEIGTVLAKSTIKESMFTAWMDSNKIYHHGRDLTYADYVSKFVYDVRKRCWKPRKQGNTIGRLIWVPPSSGELFYMRMMLSFAKGSQCYEDIRTVENVVYHTFREACFAKGFIGSDQEFVGALREANTWGTPHYLRKLFVKLLFMNTMDRPEYVWKQTWQWMADDIVFNHRRQGIQLTNKEKMHLCLTEIQNLLQANRKSLRDFPSMPYPLGYAANPHQNNLIYNELTYNRDILVAEFDKCYQSLTDEQASIFNKIMHVVATQSGGVYFLYGYGGTGKTFVWKTLSSAIRSTGGIVLTVASSGIASILLPGGRTTHSKFAIPVPATKNSTCNIHQGSDLAELFHITKLIIWDEAPMCHRYSIEALDKSLQDIMHNDNPFGGKVIVFGGDFRQILPVVPRGNRSDIVYATLNSSYIWNHCQILKLTKNMRLQSNPTDHSNLDELKQFSEWLLDIGDGKLAEPNDGYGEITIPYEFLIKDFQDPIQAIVEATYPNLLHNSSNGDFLQKRVVFASTKDVVDKINDYVLSLIPGEEKEYCSADSVDKSDELLSPAFGVLTAEFLNSLKTSGIPNHKLRIKVGTPIILLRNLDQAYGLCNGTRLIVTRLGSSVVEAEIITGPNIGHRTYIPRMNLSPSDSPWPFKLIRRQFPFMVSFAMTINKSQGQSLAHVGLYLPTPVFSHGQLYVALSRVQSKKGLHILIHDNQGTPKNTTINIVYKEVFANL</sequence>
<keyword evidence="4" id="KW-0804">Transcription</keyword>
<dbReference type="EC" id="5.6.2.3" evidence="6"/>
<reference evidence="13 14" key="1">
    <citation type="submission" date="2018-09" db="EMBL/GenBank/DDBJ databases">
        <title>A high-quality reference genome of wild soybean provides a powerful tool to mine soybean genomes.</title>
        <authorList>
            <person name="Xie M."/>
            <person name="Chung C.Y.L."/>
            <person name="Li M.-W."/>
            <person name="Wong F.-L."/>
            <person name="Chan T.-F."/>
            <person name="Lam H.-M."/>
        </authorList>
    </citation>
    <scope>NUCLEOTIDE SEQUENCE [LARGE SCALE GENOMIC DNA]</scope>
    <source>
        <strain evidence="14">cv. W05</strain>
        <tissue evidence="13">Hypocotyl of etiolated seedlings</tissue>
    </source>
</reference>
<evidence type="ECO:0000259" key="11">
    <source>
        <dbReference type="Pfam" id="PF21530"/>
    </source>
</evidence>
<dbReference type="InterPro" id="IPR015300">
    <property type="entry name" value="DNA-bd_pseudobarrel_sf"/>
</dbReference>
<evidence type="ECO:0000256" key="2">
    <source>
        <dbReference type="ARBA" id="ARBA00023015"/>
    </source>
</evidence>
<dbReference type="Pfam" id="PF21530">
    <property type="entry name" value="Pif1_2B_dom"/>
    <property type="match status" value="1"/>
</dbReference>
<evidence type="ECO:0000313" key="14">
    <source>
        <dbReference type="Proteomes" id="UP000289340"/>
    </source>
</evidence>
<dbReference type="SUPFAM" id="SSF101936">
    <property type="entry name" value="DNA-binding pseudobarrel domain"/>
    <property type="match status" value="2"/>
</dbReference>
<comment type="catalytic activity">
    <reaction evidence="6">
        <text>ATP + H2O = ADP + phosphate + H(+)</text>
        <dbReference type="Rhea" id="RHEA:13065"/>
        <dbReference type="ChEBI" id="CHEBI:15377"/>
        <dbReference type="ChEBI" id="CHEBI:15378"/>
        <dbReference type="ChEBI" id="CHEBI:30616"/>
        <dbReference type="ChEBI" id="CHEBI:43474"/>
        <dbReference type="ChEBI" id="CHEBI:456216"/>
        <dbReference type="EC" id="5.6.2.3"/>
    </reaction>
</comment>
<feature type="non-terminal residue" evidence="13">
    <location>
        <position position="1"/>
    </location>
</feature>
<keyword evidence="6" id="KW-0234">DNA repair</keyword>
<keyword evidence="3" id="KW-0238">DNA-binding</keyword>
<protein>
    <recommendedName>
        <fullName evidence="6">ATP-dependent DNA helicase</fullName>
        <ecNumber evidence="6">5.6.2.3</ecNumber>
    </recommendedName>
</protein>
<feature type="domain" description="Helitron helicase-like" evidence="10">
    <location>
        <begin position="935"/>
        <end position="1117"/>
    </location>
</feature>
<evidence type="ECO:0000256" key="1">
    <source>
        <dbReference type="ARBA" id="ARBA00004123"/>
    </source>
</evidence>
<feature type="domain" description="DNA helicase Pif1-like DEAD-box helicase" evidence="9">
    <location>
        <begin position="1573"/>
        <end position="1791"/>
    </location>
</feature>
<dbReference type="InterPro" id="IPR025476">
    <property type="entry name" value="Helitron_helicase-like"/>
</dbReference>
<proteinExistence type="inferred from homology"/>
<keyword evidence="14" id="KW-1185">Reference proteome</keyword>
<feature type="domain" description="DNA helicase Pif1-like 2B" evidence="11">
    <location>
        <begin position="1886"/>
        <end position="1932"/>
    </location>
</feature>
<dbReference type="Pfam" id="PF14214">
    <property type="entry name" value="Helitron_like_N"/>
    <property type="match status" value="1"/>
</dbReference>
<dbReference type="PANTHER" id="PTHR10492">
    <property type="match status" value="1"/>
</dbReference>
<keyword evidence="6" id="KW-0067">ATP-binding</keyword>
<dbReference type="InterPro" id="IPR027417">
    <property type="entry name" value="P-loop_NTPase"/>
</dbReference>
<dbReference type="GO" id="GO:0043139">
    <property type="term" value="F:5'-3' DNA helicase activity"/>
    <property type="evidence" value="ECO:0007669"/>
    <property type="project" value="UniProtKB-EC"/>
</dbReference>
<dbReference type="Pfam" id="PF23935">
    <property type="entry name" value="DUF7271"/>
    <property type="match status" value="1"/>
</dbReference>
<comment type="subcellular location">
    <subcellularLocation>
        <location evidence="1">Nucleus</location>
    </subcellularLocation>
</comment>
<dbReference type="GO" id="GO:0005524">
    <property type="term" value="F:ATP binding"/>
    <property type="evidence" value="ECO:0007669"/>
    <property type="project" value="UniProtKB-KW"/>
</dbReference>
<dbReference type="Gene3D" id="3.40.50.300">
    <property type="entry name" value="P-loop containing nucleotide triphosphate hydrolases"/>
    <property type="match status" value="1"/>
</dbReference>
<dbReference type="SUPFAM" id="SSF52540">
    <property type="entry name" value="P-loop containing nucleoside triphosphate hydrolases"/>
    <property type="match status" value="2"/>
</dbReference>
<dbReference type="SUPFAM" id="SSF50249">
    <property type="entry name" value="Nucleic acid-binding proteins"/>
    <property type="match status" value="2"/>
</dbReference>
<dbReference type="InterPro" id="IPR055695">
    <property type="entry name" value="DUF7271"/>
</dbReference>
<comment type="similarity">
    <text evidence="6">Belongs to the helicase family.</text>
</comment>
<organism evidence="13 14">
    <name type="scientific">Glycine soja</name>
    <name type="common">Wild soybean</name>
    <dbReference type="NCBI Taxonomy" id="3848"/>
    <lineage>
        <taxon>Eukaryota</taxon>
        <taxon>Viridiplantae</taxon>
        <taxon>Streptophyta</taxon>
        <taxon>Embryophyta</taxon>
        <taxon>Tracheophyta</taxon>
        <taxon>Spermatophyta</taxon>
        <taxon>Magnoliopsida</taxon>
        <taxon>eudicotyledons</taxon>
        <taxon>Gunneridae</taxon>
        <taxon>Pentapetalae</taxon>
        <taxon>rosids</taxon>
        <taxon>fabids</taxon>
        <taxon>Fabales</taxon>
        <taxon>Fabaceae</taxon>
        <taxon>Papilionoideae</taxon>
        <taxon>50 kb inversion clade</taxon>
        <taxon>NPAAA clade</taxon>
        <taxon>indigoferoid/millettioid clade</taxon>
        <taxon>Phaseoleae</taxon>
        <taxon>Glycine</taxon>
        <taxon>Glycine subgen. Soja</taxon>
    </lineage>
</organism>
<feature type="region of interest" description="Disordered" evidence="7">
    <location>
        <begin position="321"/>
        <end position="362"/>
    </location>
</feature>
<dbReference type="InterPro" id="IPR049163">
    <property type="entry name" value="Pif1-like_2B_dom"/>
</dbReference>
<evidence type="ECO:0000259" key="10">
    <source>
        <dbReference type="Pfam" id="PF14214"/>
    </source>
</evidence>
<evidence type="ECO:0000256" key="4">
    <source>
        <dbReference type="ARBA" id="ARBA00023163"/>
    </source>
</evidence>
<accession>A0A445L208</accession>
<dbReference type="InterPro" id="IPR012340">
    <property type="entry name" value="NA-bd_OB-fold"/>
</dbReference>
<dbReference type="Pfam" id="PF02721">
    <property type="entry name" value="DUF223"/>
    <property type="match status" value="1"/>
</dbReference>
<keyword evidence="6" id="KW-0378">Hydrolase</keyword>
<dbReference type="GO" id="GO:0003677">
    <property type="term" value="F:DNA binding"/>
    <property type="evidence" value="ECO:0007669"/>
    <property type="project" value="UniProtKB-KW"/>
</dbReference>
<dbReference type="InterPro" id="IPR003871">
    <property type="entry name" value="RFA1B/D_OB_1st"/>
</dbReference>
<keyword evidence="6" id="KW-0233">DNA recombination</keyword>
<dbReference type="Proteomes" id="UP000289340">
    <property type="component" value="Chromosome 4"/>
</dbReference>
<dbReference type="GO" id="GO:0006281">
    <property type="term" value="P:DNA repair"/>
    <property type="evidence" value="ECO:0007669"/>
    <property type="project" value="UniProtKB-KW"/>
</dbReference>
<evidence type="ECO:0000256" key="5">
    <source>
        <dbReference type="ARBA" id="ARBA00023242"/>
    </source>
</evidence>
<feature type="domain" description="Replication protein A 70 kDa DNA-binding subunit B/D first OB fold" evidence="8">
    <location>
        <begin position="26"/>
        <end position="125"/>
    </location>
</feature>
<keyword evidence="6" id="KW-0547">Nucleotide-binding</keyword>
<dbReference type="GO" id="GO:0006310">
    <property type="term" value="P:DNA recombination"/>
    <property type="evidence" value="ECO:0007669"/>
    <property type="project" value="UniProtKB-KW"/>
</dbReference>